<evidence type="ECO:0000256" key="2">
    <source>
        <dbReference type="ARBA" id="ARBA00023015"/>
    </source>
</evidence>
<reference evidence="8 9" key="1">
    <citation type="submission" date="2018-03" db="EMBL/GenBank/DDBJ databases">
        <authorList>
            <person name="Keele B.F."/>
        </authorList>
    </citation>
    <scope>NUCLEOTIDE SEQUENCE [LARGE SCALE GENOMIC DNA]</scope>
    <source>
        <strain evidence="8 9">D20</strain>
    </source>
</reference>
<dbReference type="RefSeq" id="WP_107494566.1">
    <property type="nucleotide sequence ID" value="NZ_PZKC01000014.1"/>
</dbReference>
<evidence type="ECO:0000256" key="3">
    <source>
        <dbReference type="ARBA" id="ARBA00023082"/>
    </source>
</evidence>
<dbReference type="InterPro" id="IPR036388">
    <property type="entry name" value="WH-like_DNA-bd_sf"/>
</dbReference>
<dbReference type="NCBIfam" id="TIGR02943">
    <property type="entry name" value="Sig70_famx1"/>
    <property type="match status" value="1"/>
</dbReference>
<protein>
    <submittedName>
        <fullName evidence="8">RNA polymerase subunit sigma</fullName>
    </submittedName>
</protein>
<dbReference type="EMBL" id="PZKC01000014">
    <property type="protein sequence ID" value="PTD95348.1"/>
    <property type="molecule type" value="Genomic_DNA"/>
</dbReference>
<name>A0A2T4IC82_9RHOO</name>
<reference evidence="8 9" key="2">
    <citation type="submission" date="2018-04" db="EMBL/GenBank/DDBJ databases">
        <title>Thauera lacus sp. nov., isolated from an saline lake in Inner Mongolia, China.</title>
        <authorList>
            <person name="Liang Q.-Y."/>
        </authorList>
    </citation>
    <scope>NUCLEOTIDE SEQUENCE [LARGE SCALE GENOMIC DNA]</scope>
    <source>
        <strain evidence="8 9">D20</strain>
    </source>
</reference>
<dbReference type="InterPro" id="IPR014284">
    <property type="entry name" value="RNA_pol_sigma-70_dom"/>
</dbReference>
<keyword evidence="3" id="KW-0731">Sigma factor</keyword>
<keyword evidence="9" id="KW-1185">Reference proteome</keyword>
<dbReference type="Proteomes" id="UP000241193">
    <property type="component" value="Unassembled WGS sequence"/>
</dbReference>
<dbReference type="SUPFAM" id="SSF88659">
    <property type="entry name" value="Sigma3 and sigma4 domains of RNA polymerase sigma factors"/>
    <property type="match status" value="1"/>
</dbReference>
<dbReference type="GO" id="GO:0016987">
    <property type="term" value="F:sigma factor activity"/>
    <property type="evidence" value="ECO:0007669"/>
    <property type="project" value="UniProtKB-KW"/>
</dbReference>
<evidence type="ECO:0000256" key="1">
    <source>
        <dbReference type="ARBA" id="ARBA00010641"/>
    </source>
</evidence>
<dbReference type="Pfam" id="PF08281">
    <property type="entry name" value="Sigma70_r4_2"/>
    <property type="match status" value="1"/>
</dbReference>
<evidence type="ECO:0000259" key="7">
    <source>
        <dbReference type="Pfam" id="PF08281"/>
    </source>
</evidence>
<dbReference type="NCBIfam" id="TIGR02937">
    <property type="entry name" value="sigma70-ECF"/>
    <property type="match status" value="1"/>
</dbReference>
<evidence type="ECO:0000256" key="5">
    <source>
        <dbReference type="ARBA" id="ARBA00023163"/>
    </source>
</evidence>
<sequence>MTGRHTTPPATAPLPLLSDPALLSELHRDMLRFARLQLRDAELAEDAVQEAIEAALMNAATYAGTATLKTWVFGILRNKIIDILRRGSRSPLLSTVIGSDNDDEDGAIDALFRANGHWHPGSRPAAWAAPEESLENKQFWAVFEACLDHLAENVARVFMMREMLGLETAEICAELGITANNCHVILHRARTGLRGCLESNWFVKGACRTC</sequence>
<dbReference type="GO" id="GO:0003677">
    <property type="term" value="F:DNA binding"/>
    <property type="evidence" value="ECO:0007669"/>
    <property type="project" value="UniProtKB-KW"/>
</dbReference>
<feature type="domain" description="RNA polymerase sigma factor 70 region 4 type 2" evidence="7">
    <location>
        <begin position="143"/>
        <end position="190"/>
    </location>
</feature>
<evidence type="ECO:0000259" key="6">
    <source>
        <dbReference type="Pfam" id="PF04542"/>
    </source>
</evidence>
<dbReference type="InterPro" id="IPR013325">
    <property type="entry name" value="RNA_pol_sigma_r2"/>
</dbReference>
<dbReference type="InterPro" id="IPR014289">
    <property type="entry name" value="RNA_pol_sigma-24-rel"/>
</dbReference>
<dbReference type="GO" id="GO:0006352">
    <property type="term" value="P:DNA-templated transcription initiation"/>
    <property type="evidence" value="ECO:0007669"/>
    <property type="project" value="InterPro"/>
</dbReference>
<dbReference type="InterPro" id="IPR039425">
    <property type="entry name" value="RNA_pol_sigma-70-like"/>
</dbReference>
<dbReference type="InterPro" id="IPR013324">
    <property type="entry name" value="RNA_pol_sigma_r3/r4-like"/>
</dbReference>
<organism evidence="8 9">
    <name type="scientific">Pseudothauera lacus</name>
    <dbReference type="NCBI Taxonomy" id="2136175"/>
    <lineage>
        <taxon>Bacteria</taxon>
        <taxon>Pseudomonadati</taxon>
        <taxon>Pseudomonadota</taxon>
        <taxon>Betaproteobacteria</taxon>
        <taxon>Rhodocyclales</taxon>
        <taxon>Zoogloeaceae</taxon>
        <taxon>Pseudothauera</taxon>
    </lineage>
</organism>
<feature type="domain" description="RNA polymerase sigma-70 region 2" evidence="6">
    <location>
        <begin position="23"/>
        <end position="89"/>
    </location>
</feature>
<comment type="caution">
    <text evidence="8">The sequence shown here is derived from an EMBL/GenBank/DDBJ whole genome shotgun (WGS) entry which is preliminary data.</text>
</comment>
<gene>
    <name evidence="8" type="ORF">C8261_15145</name>
</gene>
<proteinExistence type="inferred from homology"/>
<dbReference type="PANTHER" id="PTHR43133">
    <property type="entry name" value="RNA POLYMERASE ECF-TYPE SIGMA FACTO"/>
    <property type="match status" value="1"/>
</dbReference>
<dbReference type="SUPFAM" id="SSF88946">
    <property type="entry name" value="Sigma2 domain of RNA polymerase sigma factors"/>
    <property type="match status" value="1"/>
</dbReference>
<keyword evidence="5" id="KW-0804">Transcription</keyword>
<evidence type="ECO:0000256" key="4">
    <source>
        <dbReference type="ARBA" id="ARBA00023125"/>
    </source>
</evidence>
<keyword evidence="2" id="KW-0805">Transcription regulation</keyword>
<dbReference type="AlphaFoldDB" id="A0A2T4IC82"/>
<evidence type="ECO:0000313" key="8">
    <source>
        <dbReference type="EMBL" id="PTD95348.1"/>
    </source>
</evidence>
<keyword evidence="4" id="KW-0238">DNA-binding</keyword>
<dbReference type="OrthoDB" id="9782108at2"/>
<accession>A0A2T4IC82</accession>
<dbReference type="Pfam" id="PF04542">
    <property type="entry name" value="Sigma70_r2"/>
    <property type="match status" value="1"/>
</dbReference>
<evidence type="ECO:0000313" key="9">
    <source>
        <dbReference type="Proteomes" id="UP000241193"/>
    </source>
</evidence>
<dbReference type="PANTHER" id="PTHR43133:SF8">
    <property type="entry name" value="RNA POLYMERASE SIGMA FACTOR HI_1459-RELATED"/>
    <property type="match status" value="1"/>
</dbReference>
<comment type="similarity">
    <text evidence="1">Belongs to the sigma-70 factor family. ECF subfamily.</text>
</comment>
<dbReference type="InterPro" id="IPR007627">
    <property type="entry name" value="RNA_pol_sigma70_r2"/>
</dbReference>
<dbReference type="InterPro" id="IPR013249">
    <property type="entry name" value="RNA_pol_sigma70_r4_t2"/>
</dbReference>
<dbReference type="Gene3D" id="1.10.10.10">
    <property type="entry name" value="Winged helix-like DNA-binding domain superfamily/Winged helix DNA-binding domain"/>
    <property type="match status" value="1"/>
</dbReference>
<dbReference type="Gene3D" id="1.10.1740.10">
    <property type="match status" value="1"/>
</dbReference>